<feature type="transmembrane region" description="Helical" evidence="1">
    <location>
        <begin position="89"/>
        <end position="111"/>
    </location>
</feature>
<protein>
    <submittedName>
        <fullName evidence="2">Uncharacterized protein</fullName>
    </submittedName>
</protein>
<evidence type="ECO:0000313" key="2">
    <source>
        <dbReference type="EMBL" id="RDK41233.1"/>
    </source>
</evidence>
<keyword evidence="1" id="KW-1133">Transmembrane helix</keyword>
<name>A0A370PGC2_ASPPH</name>
<accession>A0A370PGC2</accession>
<evidence type="ECO:0000313" key="3">
    <source>
        <dbReference type="Proteomes" id="UP000254937"/>
    </source>
</evidence>
<organism evidence="2 3">
    <name type="scientific">Aspergillus phoenicis ATCC 13157</name>
    <dbReference type="NCBI Taxonomy" id="1353007"/>
    <lineage>
        <taxon>Eukaryota</taxon>
        <taxon>Fungi</taxon>
        <taxon>Dikarya</taxon>
        <taxon>Ascomycota</taxon>
        <taxon>Pezizomycotina</taxon>
        <taxon>Eurotiomycetes</taxon>
        <taxon>Eurotiomycetidae</taxon>
        <taxon>Eurotiales</taxon>
        <taxon>Aspergillaceae</taxon>
        <taxon>Aspergillus</taxon>
    </lineage>
</organism>
<keyword evidence="3" id="KW-1185">Reference proteome</keyword>
<reference evidence="2 3" key="1">
    <citation type="submission" date="2018-07" db="EMBL/GenBank/DDBJ databases">
        <title>Section-level genome sequencing of Aspergillus section Nigri to investigate inter- and intra-species variation.</title>
        <authorList>
            <consortium name="DOE Joint Genome Institute"/>
            <person name="Vesth T.C."/>
            <person name="Nybo J.L."/>
            <person name="Theobald S."/>
            <person name="Frisvad J.C."/>
            <person name="Larsen T.O."/>
            <person name="Nielsen K.F."/>
            <person name="Hoof J.B."/>
            <person name="Brandl J."/>
            <person name="Salamov A."/>
            <person name="Riley R."/>
            <person name="Gladden J.M."/>
            <person name="Phatale P."/>
            <person name="Nielsen M.T."/>
            <person name="Lyhne E.K."/>
            <person name="Kogle M.E."/>
            <person name="Strasser K."/>
            <person name="McDonnell E."/>
            <person name="Barry K."/>
            <person name="Clum A."/>
            <person name="Chen C."/>
            <person name="Nolan M."/>
            <person name="Sandor L."/>
            <person name="Kuo A."/>
            <person name="Lipzen A."/>
            <person name="Hainaut M."/>
            <person name="Drula E."/>
            <person name="Tsang A."/>
            <person name="Magnuson J.K."/>
            <person name="Henrissat B."/>
            <person name="Wiebenga A."/>
            <person name="Simmons B.A."/>
            <person name="Makela M.R."/>
            <person name="De vries R.P."/>
            <person name="Grigoriev I.V."/>
            <person name="Mortensen U.H."/>
            <person name="Baker S.E."/>
            <person name="Andersen M.R."/>
        </authorList>
    </citation>
    <scope>NUCLEOTIDE SEQUENCE [LARGE SCALE GENOMIC DNA]</scope>
    <source>
        <strain evidence="2 3">ATCC 13157</strain>
    </source>
</reference>
<sequence>MPARTHESALREGGLLVQSTIFTFTFIITTKYEVLKTAIKAFIDKIATNPEHVGEFASVPDARTPPVWPHVLIVSFAFRPRDHPTYRPGLYATIACLALNIVNAVALAIYFRIKNCEAVILPDSKLLLGDT</sequence>
<gene>
    <name evidence="2" type="ORF">M752DRAFT_267524</name>
</gene>
<keyword evidence="1" id="KW-0472">Membrane</keyword>
<dbReference type="AlphaFoldDB" id="A0A370PGC2"/>
<proteinExistence type="predicted"/>
<dbReference type="Proteomes" id="UP000254937">
    <property type="component" value="Unassembled WGS sequence"/>
</dbReference>
<evidence type="ECO:0000256" key="1">
    <source>
        <dbReference type="SAM" id="Phobius"/>
    </source>
</evidence>
<keyword evidence="1" id="KW-0812">Transmembrane</keyword>
<dbReference type="EMBL" id="KZ851856">
    <property type="protein sequence ID" value="RDK41233.1"/>
    <property type="molecule type" value="Genomic_DNA"/>
</dbReference>